<proteinExistence type="predicted"/>
<evidence type="ECO:0000256" key="1">
    <source>
        <dbReference type="SAM" id="MobiDB-lite"/>
    </source>
</evidence>
<dbReference type="PATRIC" id="fig|698759.3.peg.202"/>
<feature type="compositionally biased region" description="Basic and acidic residues" evidence="1">
    <location>
        <begin position="80"/>
        <end position="107"/>
    </location>
</feature>
<name>L1L9B8_9ACTN</name>
<evidence type="ECO:0000313" key="3">
    <source>
        <dbReference type="Proteomes" id="UP000010411"/>
    </source>
</evidence>
<accession>L1L9B8</accession>
<feature type="compositionally biased region" description="Basic and acidic residues" evidence="1">
    <location>
        <begin position="15"/>
        <end position="42"/>
    </location>
</feature>
<feature type="region of interest" description="Disordered" evidence="1">
    <location>
        <begin position="15"/>
        <end position="250"/>
    </location>
</feature>
<feature type="compositionally biased region" description="Basic and acidic residues" evidence="1">
    <location>
        <begin position="163"/>
        <end position="179"/>
    </location>
</feature>
<dbReference type="EMBL" id="AEJC01000014">
    <property type="protein sequence ID" value="EKX69280.1"/>
    <property type="molecule type" value="Genomic_DNA"/>
</dbReference>
<protein>
    <submittedName>
        <fullName evidence="2">Uncharacterized protein</fullName>
    </submittedName>
</protein>
<dbReference type="Proteomes" id="UP000010411">
    <property type="component" value="Unassembled WGS sequence"/>
</dbReference>
<comment type="caution">
    <text evidence="2">The sequence shown here is derived from an EMBL/GenBank/DDBJ whole genome shotgun (WGS) entry which is preliminary data.</text>
</comment>
<keyword evidence="3" id="KW-1185">Reference proteome</keyword>
<feature type="compositionally biased region" description="Basic and acidic residues" evidence="1">
    <location>
        <begin position="114"/>
        <end position="132"/>
    </location>
</feature>
<feature type="compositionally biased region" description="Basic and acidic residues" evidence="1">
    <location>
        <begin position="217"/>
        <end position="250"/>
    </location>
</feature>
<dbReference type="AlphaFoldDB" id="L1L9B8"/>
<sequence>MLLAGQVLLHQYLDDHPDHDRAGRDVRAVTPRHDHGQPDHGRGGPGVHDPPVRGGQPQQGELRAERDAHARVQGAGQRGPVRDRRGPPPPETDLRDPEHQHDLREGAPHGQMQRRYEEGERGAQQREPERVLGAHGPDVLDEPVAPRLGVEKMQDDGQTDGPESQRDRPQPSPDEDRPYDAVQRPPFRPGPTDDTLPDGPPHTHALIGESSSPAVSHVEDRPEQREVERDPRDLDLRSPHTRELKAGRSP</sequence>
<organism evidence="2 3">
    <name type="scientific">Streptomyces ipomoeae 91-03</name>
    <dbReference type="NCBI Taxonomy" id="698759"/>
    <lineage>
        <taxon>Bacteria</taxon>
        <taxon>Bacillati</taxon>
        <taxon>Actinomycetota</taxon>
        <taxon>Actinomycetes</taxon>
        <taxon>Kitasatosporales</taxon>
        <taxon>Streptomycetaceae</taxon>
        <taxon>Streptomyces</taxon>
    </lineage>
</organism>
<reference evidence="2 3" key="1">
    <citation type="submission" date="2012-11" db="EMBL/GenBank/DDBJ databases">
        <authorList>
            <person name="Huguet-Tapia J.C."/>
            <person name="Durkin A.S."/>
            <person name="Pettis G.S."/>
            <person name="Badger J.H."/>
        </authorList>
    </citation>
    <scope>NUCLEOTIDE SEQUENCE [LARGE SCALE GENOMIC DNA]</scope>
    <source>
        <strain evidence="2 3">91-03</strain>
    </source>
</reference>
<evidence type="ECO:0000313" key="2">
    <source>
        <dbReference type="EMBL" id="EKX69280.1"/>
    </source>
</evidence>
<gene>
    <name evidence="2" type="ORF">STRIP9103_02398</name>
</gene>